<accession>X1K0I5</accession>
<reference evidence="1" key="1">
    <citation type="journal article" date="2014" name="Front. Microbiol.">
        <title>High frequency of phylogenetically diverse reductive dehalogenase-homologous genes in deep subseafloor sedimentary metagenomes.</title>
        <authorList>
            <person name="Kawai M."/>
            <person name="Futagami T."/>
            <person name="Toyoda A."/>
            <person name="Takaki Y."/>
            <person name="Nishi S."/>
            <person name="Hori S."/>
            <person name="Arai W."/>
            <person name="Tsubouchi T."/>
            <person name="Morono Y."/>
            <person name="Uchiyama I."/>
            <person name="Ito T."/>
            <person name="Fujiyama A."/>
            <person name="Inagaki F."/>
            <person name="Takami H."/>
        </authorList>
    </citation>
    <scope>NUCLEOTIDE SEQUENCE</scope>
    <source>
        <strain evidence="1">Expedition CK06-06</strain>
    </source>
</reference>
<feature type="non-terminal residue" evidence="1">
    <location>
        <position position="37"/>
    </location>
</feature>
<evidence type="ECO:0000313" key="1">
    <source>
        <dbReference type="EMBL" id="GAH83809.1"/>
    </source>
</evidence>
<proteinExistence type="predicted"/>
<gene>
    <name evidence="1" type="ORF">S03H2_66811</name>
</gene>
<protein>
    <submittedName>
        <fullName evidence="1">Uncharacterized protein</fullName>
    </submittedName>
</protein>
<dbReference type="AlphaFoldDB" id="X1K0I5"/>
<sequence>MKGGGLCARMLALATVDLSWGWTPRDASFSAAPASVE</sequence>
<name>X1K0I5_9ZZZZ</name>
<dbReference type="EMBL" id="BARU01043668">
    <property type="protein sequence ID" value="GAH83809.1"/>
    <property type="molecule type" value="Genomic_DNA"/>
</dbReference>
<organism evidence="1">
    <name type="scientific">marine sediment metagenome</name>
    <dbReference type="NCBI Taxonomy" id="412755"/>
    <lineage>
        <taxon>unclassified sequences</taxon>
        <taxon>metagenomes</taxon>
        <taxon>ecological metagenomes</taxon>
    </lineage>
</organism>
<comment type="caution">
    <text evidence="1">The sequence shown here is derived from an EMBL/GenBank/DDBJ whole genome shotgun (WGS) entry which is preliminary data.</text>
</comment>